<dbReference type="OrthoDB" id="680137at2"/>
<sequence length="79" mass="9197">MKTLSLKLDKEIFEETEAIIKDKKVARNRYINQALEFYNRYQMRKKLSAEFGEASDLSKESSSVIMAEFDALIEDDEAI</sequence>
<dbReference type="InterPro" id="IPR013321">
    <property type="entry name" value="Arc_rbn_hlx_hlx"/>
</dbReference>
<dbReference type="Gene3D" id="1.10.1220.10">
    <property type="entry name" value="Met repressor-like"/>
    <property type="match status" value="1"/>
</dbReference>
<dbReference type="RefSeq" id="WP_111321149.1">
    <property type="nucleotide sequence ID" value="NZ_QKZT01000015.1"/>
</dbReference>
<name>A0A2W7QTI2_9BACT</name>
<dbReference type="GO" id="GO:0006355">
    <property type="term" value="P:regulation of DNA-templated transcription"/>
    <property type="evidence" value="ECO:0007669"/>
    <property type="project" value="InterPro"/>
</dbReference>
<accession>A0A2W7QTI2</accession>
<dbReference type="Proteomes" id="UP000248882">
    <property type="component" value="Unassembled WGS sequence"/>
</dbReference>
<gene>
    <name evidence="1" type="ORF">LV85_03170</name>
</gene>
<proteinExistence type="predicted"/>
<reference evidence="1 2" key="1">
    <citation type="submission" date="2018-06" db="EMBL/GenBank/DDBJ databases">
        <title>Genomic Encyclopedia of Archaeal and Bacterial Type Strains, Phase II (KMG-II): from individual species to whole genera.</title>
        <authorList>
            <person name="Goeker M."/>
        </authorList>
    </citation>
    <scope>NUCLEOTIDE SEQUENCE [LARGE SCALE GENOMIC DNA]</scope>
    <source>
        <strain evidence="1 2">DSM 19830</strain>
    </source>
</reference>
<evidence type="ECO:0000313" key="1">
    <source>
        <dbReference type="EMBL" id="PZX49380.1"/>
    </source>
</evidence>
<comment type="caution">
    <text evidence="1">The sequence shown here is derived from an EMBL/GenBank/DDBJ whole genome shotgun (WGS) entry which is preliminary data.</text>
</comment>
<dbReference type="EMBL" id="QKZT01000015">
    <property type="protein sequence ID" value="PZX49380.1"/>
    <property type="molecule type" value="Genomic_DNA"/>
</dbReference>
<dbReference type="AlphaFoldDB" id="A0A2W7QTI2"/>
<organism evidence="1 2">
    <name type="scientific">Algoriphagus chordae</name>
    <dbReference type="NCBI Taxonomy" id="237019"/>
    <lineage>
        <taxon>Bacteria</taxon>
        <taxon>Pseudomonadati</taxon>
        <taxon>Bacteroidota</taxon>
        <taxon>Cytophagia</taxon>
        <taxon>Cytophagales</taxon>
        <taxon>Cyclobacteriaceae</taxon>
        <taxon>Algoriphagus</taxon>
    </lineage>
</organism>
<keyword evidence="2" id="KW-1185">Reference proteome</keyword>
<protein>
    <submittedName>
        <fullName evidence="1">Uncharacterized protein</fullName>
    </submittedName>
</protein>
<evidence type="ECO:0000313" key="2">
    <source>
        <dbReference type="Proteomes" id="UP000248882"/>
    </source>
</evidence>